<evidence type="ECO:0000313" key="2">
    <source>
        <dbReference type="EMBL" id="EUJ22815.1"/>
    </source>
</evidence>
<comment type="caution">
    <text evidence="2">The sequence shown here is derived from an EMBL/GenBank/DDBJ whole genome shotgun (WGS) entry which is preliminary data.</text>
</comment>
<evidence type="ECO:0000313" key="3">
    <source>
        <dbReference type="Proteomes" id="UP000019253"/>
    </source>
</evidence>
<dbReference type="EMBL" id="AODD01000017">
    <property type="protein sequence ID" value="EUJ22815.1"/>
    <property type="molecule type" value="Genomic_DNA"/>
</dbReference>
<name>W7BDD4_9LIST</name>
<reference evidence="2 3" key="1">
    <citation type="journal article" date="2014" name="Int. J. Syst. Evol. Microbiol.">
        <title>Listeria floridensis sp. nov., Listeria aquatica sp. nov., Listeria cornellensis sp. nov., Listeria riparia sp. nov. and Listeria grandensis sp. nov., from agricultural and natural environments.</title>
        <authorList>
            <person name="den Bakker H.C."/>
            <person name="Warchocki S."/>
            <person name="Wright E.M."/>
            <person name="Allred A.F."/>
            <person name="Ahlstrom C."/>
            <person name="Manuel C.S."/>
            <person name="Stasiewicz M.J."/>
            <person name="Burrell A."/>
            <person name="Roof S."/>
            <person name="Strawn L."/>
            <person name="Fortes E.D."/>
            <person name="Nightingale K.K."/>
            <person name="Kephart D."/>
            <person name="Wiedmann M."/>
        </authorList>
    </citation>
    <scope>NUCLEOTIDE SEQUENCE [LARGE SCALE GENOMIC DNA]</scope>
    <source>
        <strain evidence="3">FSL F6-971</strain>
    </source>
</reference>
<dbReference type="PATRIC" id="fig|1265819.5.peg.2341"/>
<dbReference type="RefSeq" id="WP_036067104.1">
    <property type="nucleotide sequence ID" value="NZ_AODD01000017.1"/>
</dbReference>
<keyword evidence="1" id="KW-0812">Transmembrane</keyword>
<keyword evidence="1" id="KW-0472">Membrane</keyword>
<keyword evidence="3" id="KW-1185">Reference proteome</keyword>
<keyword evidence="1" id="KW-1133">Transmembrane helix</keyword>
<dbReference type="Proteomes" id="UP000019253">
    <property type="component" value="Unassembled WGS sequence"/>
</dbReference>
<evidence type="ECO:0000256" key="1">
    <source>
        <dbReference type="SAM" id="Phobius"/>
    </source>
</evidence>
<gene>
    <name evidence="2" type="ORF">PGRAN_11701</name>
</gene>
<feature type="transmembrane region" description="Helical" evidence="1">
    <location>
        <begin position="12"/>
        <end position="29"/>
    </location>
</feature>
<dbReference type="STRING" id="1265819.PGRAN_11701"/>
<protein>
    <recommendedName>
        <fullName evidence="4">CPBP family intramembrane metalloprotease</fullName>
    </recommendedName>
</protein>
<feature type="transmembrane region" description="Helical" evidence="1">
    <location>
        <begin position="161"/>
        <end position="181"/>
    </location>
</feature>
<sequence length="182" mass="20843">MENPLIDRKKGYLIILIAIITGSLYQALPHVISSTVALETLGAYFNVLIMFIVLFLLLKSEFLDWFKHFSFKWLIIGIPFLLIVGTLASSIWSLIAGGTTENSINSVLSWEYVIKNVPFMLLGEELLSIGVLYAAWKKLGWQFWQASRLVLNYLFKKSNSIWVTWIVHITFDVISFLPILLK</sequence>
<proteinExistence type="predicted"/>
<feature type="transmembrane region" description="Helical" evidence="1">
    <location>
        <begin position="41"/>
        <end position="58"/>
    </location>
</feature>
<evidence type="ECO:0008006" key="4">
    <source>
        <dbReference type="Google" id="ProtNLM"/>
    </source>
</evidence>
<organism evidence="2 3">
    <name type="scientific">Listeria grandensis FSL F6-0971</name>
    <dbReference type="NCBI Taxonomy" id="1265819"/>
    <lineage>
        <taxon>Bacteria</taxon>
        <taxon>Bacillati</taxon>
        <taxon>Bacillota</taxon>
        <taxon>Bacilli</taxon>
        <taxon>Bacillales</taxon>
        <taxon>Listeriaceae</taxon>
        <taxon>Listeria</taxon>
    </lineage>
</organism>
<accession>W7BDD4</accession>
<dbReference type="OrthoDB" id="2924640at2"/>
<feature type="transmembrane region" description="Helical" evidence="1">
    <location>
        <begin position="70"/>
        <end position="97"/>
    </location>
</feature>
<dbReference type="AlphaFoldDB" id="W7BDD4"/>